<sequence length="46" mass="5404">MSHSKDSIVKKDARHLKRIILTPEEWQLMKDLVKILQPFADATKML</sequence>
<evidence type="ECO:0000313" key="1">
    <source>
        <dbReference type="EMBL" id="CAG8830371.1"/>
    </source>
</evidence>
<evidence type="ECO:0000313" key="2">
    <source>
        <dbReference type="Proteomes" id="UP000789920"/>
    </source>
</evidence>
<dbReference type="EMBL" id="CAJVQC010099020">
    <property type="protein sequence ID" value="CAG8830371.1"/>
    <property type="molecule type" value="Genomic_DNA"/>
</dbReference>
<gene>
    <name evidence="1" type="ORF">RPERSI_LOCUS27790</name>
</gene>
<protein>
    <submittedName>
        <fullName evidence="1">2797_t:CDS:1</fullName>
    </submittedName>
</protein>
<comment type="caution">
    <text evidence="1">The sequence shown here is derived from an EMBL/GenBank/DDBJ whole genome shotgun (WGS) entry which is preliminary data.</text>
</comment>
<name>A0ACA9S764_9GLOM</name>
<organism evidence="1 2">
    <name type="scientific">Racocetra persica</name>
    <dbReference type="NCBI Taxonomy" id="160502"/>
    <lineage>
        <taxon>Eukaryota</taxon>
        <taxon>Fungi</taxon>
        <taxon>Fungi incertae sedis</taxon>
        <taxon>Mucoromycota</taxon>
        <taxon>Glomeromycotina</taxon>
        <taxon>Glomeromycetes</taxon>
        <taxon>Diversisporales</taxon>
        <taxon>Gigasporaceae</taxon>
        <taxon>Racocetra</taxon>
    </lineage>
</organism>
<keyword evidence="2" id="KW-1185">Reference proteome</keyword>
<reference evidence="1" key="1">
    <citation type="submission" date="2021-06" db="EMBL/GenBank/DDBJ databases">
        <authorList>
            <person name="Kallberg Y."/>
            <person name="Tangrot J."/>
            <person name="Rosling A."/>
        </authorList>
    </citation>
    <scope>NUCLEOTIDE SEQUENCE</scope>
    <source>
        <strain evidence="1">MA461A</strain>
    </source>
</reference>
<proteinExistence type="predicted"/>
<dbReference type="Proteomes" id="UP000789920">
    <property type="component" value="Unassembled WGS sequence"/>
</dbReference>
<feature type="non-terminal residue" evidence="1">
    <location>
        <position position="46"/>
    </location>
</feature>
<accession>A0ACA9S764</accession>